<protein>
    <submittedName>
        <fullName evidence="2">Aldo/keto reductase</fullName>
    </submittedName>
</protein>
<organism evidence="2 3">
    <name type="scientific">Halococcus hamelinensis 100A6</name>
    <dbReference type="NCBI Taxonomy" id="1132509"/>
    <lineage>
        <taxon>Archaea</taxon>
        <taxon>Methanobacteriati</taxon>
        <taxon>Methanobacteriota</taxon>
        <taxon>Stenosarchaea group</taxon>
        <taxon>Halobacteria</taxon>
        <taxon>Halobacteriales</taxon>
        <taxon>Halococcaceae</taxon>
        <taxon>Halococcus</taxon>
    </lineage>
</organism>
<keyword evidence="3" id="KW-1185">Reference proteome</keyword>
<dbReference type="PANTHER" id="PTHR43312">
    <property type="entry name" value="D-THREO-ALDOSE 1-DEHYDROGENASE"/>
    <property type="match status" value="1"/>
</dbReference>
<comment type="caution">
    <text evidence="2">The sequence shown here is derived from an EMBL/GenBank/DDBJ whole genome shotgun (WGS) entry which is preliminary data.</text>
</comment>
<dbReference type="Gene3D" id="3.20.20.100">
    <property type="entry name" value="NADP-dependent oxidoreductase domain"/>
    <property type="match status" value="1"/>
</dbReference>
<dbReference type="InterPro" id="IPR053135">
    <property type="entry name" value="AKR2_Oxidoreductase"/>
</dbReference>
<name>M0LWG7_9EURY</name>
<dbReference type="CDD" id="cd19100">
    <property type="entry name" value="AKR_unchar"/>
    <property type="match status" value="1"/>
</dbReference>
<evidence type="ECO:0000313" key="3">
    <source>
        <dbReference type="Proteomes" id="UP000011566"/>
    </source>
</evidence>
<accession>M0LWG7</accession>
<dbReference type="Pfam" id="PF00248">
    <property type="entry name" value="Aldo_ket_red"/>
    <property type="match status" value="1"/>
</dbReference>
<dbReference type="eggNOG" id="arCOG06306">
    <property type="taxonomic scope" value="Archaea"/>
</dbReference>
<dbReference type="EMBL" id="AOMB01000041">
    <property type="protein sequence ID" value="EMA36440.1"/>
    <property type="molecule type" value="Genomic_DNA"/>
</dbReference>
<dbReference type="PATRIC" id="fig|1132509.6.peg.3340"/>
<evidence type="ECO:0000259" key="1">
    <source>
        <dbReference type="Pfam" id="PF00248"/>
    </source>
</evidence>
<dbReference type="SUPFAM" id="SSF51430">
    <property type="entry name" value="NAD(P)-linked oxidoreductase"/>
    <property type="match status" value="1"/>
</dbReference>
<dbReference type="InterPro" id="IPR036812">
    <property type="entry name" value="NAD(P)_OxRdtase_dom_sf"/>
</dbReference>
<reference evidence="2 3" key="1">
    <citation type="journal article" date="2014" name="PLoS Genet.">
        <title>Phylogenetically driven sequencing of extremely halophilic archaea reveals strategies for static and dynamic osmo-response.</title>
        <authorList>
            <person name="Becker E.A."/>
            <person name="Seitzer P.M."/>
            <person name="Tritt A."/>
            <person name="Larsen D."/>
            <person name="Krusor M."/>
            <person name="Yao A.I."/>
            <person name="Wu D."/>
            <person name="Madern D."/>
            <person name="Eisen J.A."/>
            <person name="Darling A.E."/>
            <person name="Facciotti M.T."/>
        </authorList>
    </citation>
    <scope>NUCLEOTIDE SEQUENCE [LARGE SCALE GENOMIC DNA]</scope>
    <source>
        <strain evidence="2 3">100A6</strain>
    </source>
</reference>
<evidence type="ECO:0000313" key="2">
    <source>
        <dbReference type="EMBL" id="EMA36440.1"/>
    </source>
</evidence>
<dbReference type="AlphaFoldDB" id="M0LWG7"/>
<dbReference type="Proteomes" id="UP000011566">
    <property type="component" value="Unassembled WGS sequence"/>
</dbReference>
<dbReference type="PANTHER" id="PTHR43312:SF1">
    <property type="entry name" value="NADP-DEPENDENT OXIDOREDUCTASE DOMAIN-CONTAINING PROTEIN"/>
    <property type="match status" value="1"/>
</dbReference>
<proteinExistence type="predicted"/>
<dbReference type="RefSeq" id="WP_007695084.1">
    <property type="nucleotide sequence ID" value="NZ_AJRK01000435.1"/>
</dbReference>
<dbReference type="OrthoDB" id="7236at2157"/>
<dbReference type="InterPro" id="IPR023210">
    <property type="entry name" value="NADP_OxRdtase_dom"/>
</dbReference>
<gene>
    <name evidence="2" type="ORF">C447_14311</name>
</gene>
<sequence>METRPLGDVGHDSSVLTFGTIALDFLDQDDADRMVEDVLDAGVNHFDVAPTYGDAERKLAPKLAEHRDEIFLGCKTQERTYYGAWGELQKSLDRLGTDSIDLYQFHAVTRYDELDTITGDYHPEMSQGEHDPGALQAFKDAKEEGLIDHIGLTSHGDPSLIRAAIERIPELESVMFPFNYTLDSKAGPEYDYRSVLDLAQERGLGTLCIKGFAKQPWSDDLPEDERPYATWYEPYDEKDDLVDCLRYALSQGMTSIPSAGDPQLVPAILDAATAYEPLNEDEEARLLEAGRTNESPVPDP</sequence>
<feature type="domain" description="NADP-dependent oxidoreductase" evidence="1">
    <location>
        <begin position="16"/>
        <end position="211"/>
    </location>
</feature>